<keyword evidence="2" id="KW-0472">Membrane</keyword>
<dbReference type="Proteomes" id="UP001142055">
    <property type="component" value="Chromosome 4"/>
</dbReference>
<feature type="region of interest" description="Disordered" evidence="1">
    <location>
        <begin position="142"/>
        <end position="167"/>
    </location>
</feature>
<dbReference type="AlphaFoldDB" id="A0A9Q0RJ69"/>
<feature type="compositionally biased region" description="Low complexity" evidence="1">
    <location>
        <begin position="152"/>
        <end position="161"/>
    </location>
</feature>
<accession>A0A9Q0RJ69</accession>
<name>A0A9Q0RJ69_BLOTA</name>
<feature type="compositionally biased region" description="Basic and acidic residues" evidence="1">
    <location>
        <begin position="142"/>
        <end position="151"/>
    </location>
</feature>
<proteinExistence type="predicted"/>
<keyword evidence="2" id="KW-0812">Transmembrane</keyword>
<evidence type="ECO:0000256" key="1">
    <source>
        <dbReference type="SAM" id="MobiDB-lite"/>
    </source>
</evidence>
<sequence length="179" mass="20518">MVIGRIVNLIEMRTIVFGGRKTLIHLTIVDVILQMIFLVGSFWVSILWIEIIHGLPATLAIVHYWADYPHCSHRCATQCRKREQEQSDGDKQNKQPNTMVKSIIPSTSTIADGNTKLTTFNNISTQTDLLDIIEIKVTSVDDENKEKEEKQQQTNNNNNQKKSNHLFESKTAIEWEIQV</sequence>
<evidence type="ECO:0000256" key="2">
    <source>
        <dbReference type="SAM" id="Phobius"/>
    </source>
</evidence>
<evidence type="ECO:0000313" key="3">
    <source>
        <dbReference type="EMBL" id="KAJ6216070.1"/>
    </source>
</evidence>
<keyword evidence="4" id="KW-1185">Reference proteome</keyword>
<feature type="transmembrane region" description="Helical" evidence="2">
    <location>
        <begin position="23"/>
        <end position="49"/>
    </location>
</feature>
<keyword evidence="2" id="KW-1133">Transmembrane helix</keyword>
<comment type="caution">
    <text evidence="3">The sequence shown here is derived from an EMBL/GenBank/DDBJ whole genome shotgun (WGS) entry which is preliminary data.</text>
</comment>
<evidence type="ECO:0000313" key="4">
    <source>
        <dbReference type="Proteomes" id="UP001142055"/>
    </source>
</evidence>
<gene>
    <name evidence="3" type="ORF">RDWZM_010570</name>
</gene>
<reference evidence="3" key="1">
    <citation type="submission" date="2022-12" db="EMBL/GenBank/DDBJ databases">
        <title>Genome assemblies of Blomia tropicalis.</title>
        <authorList>
            <person name="Cui Y."/>
        </authorList>
    </citation>
    <scope>NUCLEOTIDE SEQUENCE</scope>
    <source>
        <tissue evidence="3">Adult mites</tissue>
    </source>
</reference>
<dbReference type="EMBL" id="JAPWDV010000004">
    <property type="protein sequence ID" value="KAJ6216070.1"/>
    <property type="molecule type" value="Genomic_DNA"/>
</dbReference>
<protein>
    <submittedName>
        <fullName evidence="3">Uncharacterized protein</fullName>
    </submittedName>
</protein>
<organism evidence="3 4">
    <name type="scientific">Blomia tropicalis</name>
    <name type="common">Mite</name>
    <dbReference type="NCBI Taxonomy" id="40697"/>
    <lineage>
        <taxon>Eukaryota</taxon>
        <taxon>Metazoa</taxon>
        <taxon>Ecdysozoa</taxon>
        <taxon>Arthropoda</taxon>
        <taxon>Chelicerata</taxon>
        <taxon>Arachnida</taxon>
        <taxon>Acari</taxon>
        <taxon>Acariformes</taxon>
        <taxon>Sarcoptiformes</taxon>
        <taxon>Astigmata</taxon>
        <taxon>Glycyphagoidea</taxon>
        <taxon>Echimyopodidae</taxon>
        <taxon>Blomia</taxon>
    </lineage>
</organism>